<dbReference type="PANTHER" id="PTHR43861">
    <property type="entry name" value="TRANS-ACONITATE 2-METHYLTRANSFERASE-RELATED"/>
    <property type="match status" value="1"/>
</dbReference>
<keyword evidence="3" id="KW-0489">Methyltransferase</keyword>
<keyword evidence="4" id="KW-1185">Reference proteome</keyword>
<evidence type="ECO:0000313" key="3">
    <source>
        <dbReference type="EMBL" id="MFM9608129.1"/>
    </source>
</evidence>
<dbReference type="InterPro" id="IPR041698">
    <property type="entry name" value="Methyltransf_25"/>
</dbReference>
<dbReference type="SUPFAM" id="SSF53335">
    <property type="entry name" value="S-adenosyl-L-methionine-dependent methyltransferases"/>
    <property type="match status" value="1"/>
</dbReference>
<comment type="caution">
    <text evidence="3">The sequence shown here is derived from an EMBL/GenBank/DDBJ whole genome shotgun (WGS) entry which is preliminary data.</text>
</comment>
<dbReference type="GO" id="GO:0032259">
    <property type="term" value="P:methylation"/>
    <property type="evidence" value="ECO:0007669"/>
    <property type="project" value="UniProtKB-KW"/>
</dbReference>
<dbReference type="InterPro" id="IPR029063">
    <property type="entry name" value="SAM-dependent_MTases_sf"/>
</dbReference>
<dbReference type="EMBL" id="JBJVNI010000003">
    <property type="protein sequence ID" value="MFM9608129.1"/>
    <property type="molecule type" value="Genomic_DNA"/>
</dbReference>
<dbReference type="EC" id="2.1.1.222" evidence="3"/>
<protein>
    <submittedName>
        <fullName evidence="3">Class I SAM-dependent methyltransferase</fullName>
        <ecNumber evidence="3">2.1.1.222</ecNumber>
        <ecNumber evidence="3">2.1.1.64</ecNumber>
    </submittedName>
</protein>
<sequence length="251" mass="27433">MTDEAYTNPRLAAFYDPLDTDRPDLDVYADIARELGARQILDVGCGTGTLALLLAGQGFGVTGVDPAGASLDLARAKPGADRVRWLHGDATGLPGIGVGLAVMTGNAAQAVVDEQVWAGTLRGVREALRPGGWFVFETRDPARRAWEEWTPERSRRSVHVPGTGEVETWYEVTDVSWPFVTFRTVIVLRATGEEPRSLSTLRFRERDEVAAALESHGFAVAEVRDAPDRPGKEFVFFARTPGEVVSPRRRS</sequence>
<dbReference type="GO" id="GO:0102208">
    <property type="term" value="F:2-polyprenyl-6-hydroxyphenol methylase activity"/>
    <property type="evidence" value="ECO:0007669"/>
    <property type="project" value="UniProtKB-EC"/>
</dbReference>
<keyword evidence="1 3" id="KW-0808">Transferase</keyword>
<dbReference type="Pfam" id="PF13649">
    <property type="entry name" value="Methyltransf_25"/>
    <property type="match status" value="1"/>
</dbReference>
<dbReference type="RefSeq" id="WP_409120562.1">
    <property type="nucleotide sequence ID" value="NZ_JBJVNI010000003.1"/>
</dbReference>
<evidence type="ECO:0000256" key="1">
    <source>
        <dbReference type="ARBA" id="ARBA00022679"/>
    </source>
</evidence>
<feature type="domain" description="Methyltransferase" evidence="2">
    <location>
        <begin position="40"/>
        <end position="132"/>
    </location>
</feature>
<accession>A0ABW9HJA1</accession>
<dbReference type="EC" id="2.1.1.64" evidence="3"/>
<evidence type="ECO:0000313" key="4">
    <source>
        <dbReference type="Proteomes" id="UP001631957"/>
    </source>
</evidence>
<dbReference type="GO" id="GO:0061542">
    <property type="term" value="F:3-demethylubiquinol 3-O-methyltransferase activity"/>
    <property type="evidence" value="ECO:0007669"/>
    <property type="project" value="UniProtKB-EC"/>
</dbReference>
<organism evidence="3 4">
    <name type="scientific">Streptomyces niveiscabiei</name>
    <dbReference type="NCBI Taxonomy" id="164115"/>
    <lineage>
        <taxon>Bacteria</taxon>
        <taxon>Bacillati</taxon>
        <taxon>Actinomycetota</taxon>
        <taxon>Actinomycetes</taxon>
        <taxon>Kitasatosporales</taxon>
        <taxon>Streptomycetaceae</taxon>
        <taxon>Streptomyces</taxon>
    </lineage>
</organism>
<dbReference type="CDD" id="cd02440">
    <property type="entry name" value="AdoMet_MTases"/>
    <property type="match status" value="1"/>
</dbReference>
<proteinExistence type="predicted"/>
<gene>
    <name evidence="3" type="ORF">ACKI18_05330</name>
</gene>
<dbReference type="Proteomes" id="UP001631957">
    <property type="component" value="Unassembled WGS sequence"/>
</dbReference>
<reference evidence="3 4" key="1">
    <citation type="submission" date="2024-12" db="EMBL/GenBank/DDBJ databases">
        <title>Forecasting of Potato common scab and diversities of Pathogenic streptomyces spp. in china.</title>
        <authorList>
            <person name="Handique U."/>
            <person name="Wu J."/>
        </authorList>
    </citation>
    <scope>NUCLEOTIDE SEQUENCE [LARGE SCALE GENOMIC DNA]</scope>
    <source>
        <strain evidence="3 4">ZRIMU1530</strain>
    </source>
</reference>
<dbReference type="Gene3D" id="3.40.50.150">
    <property type="entry name" value="Vaccinia Virus protein VP39"/>
    <property type="match status" value="1"/>
</dbReference>
<evidence type="ECO:0000259" key="2">
    <source>
        <dbReference type="Pfam" id="PF13649"/>
    </source>
</evidence>
<name>A0ABW9HJA1_9ACTN</name>